<feature type="compositionally biased region" description="Gly residues" evidence="2">
    <location>
        <begin position="43"/>
        <end position="52"/>
    </location>
</feature>
<reference evidence="3" key="1">
    <citation type="submission" date="2022-05" db="EMBL/GenBank/DDBJ databases">
        <title>The Musa troglodytarum L. genome provides insights into the mechanism of non-climacteric behaviour and enrichment of carotenoids.</title>
        <authorList>
            <person name="Wang J."/>
        </authorList>
    </citation>
    <scope>NUCLEOTIDE SEQUENCE</scope>
    <source>
        <tissue evidence="3">Leaf</tissue>
    </source>
</reference>
<sequence>MGLLDQLWDDTVAGPRPETGLGRLRKHSSFGFRSNPGKEGPTADGGGIGRSEGAGEEVEVRVTRSIMIKRPAGSPSTGNSTPPASPAGSTPPISPFGGEGLQEAGTGIDLGGNRHPMHMKELEEEWLVSDPGILQMRLELCHHLLHEER</sequence>
<gene>
    <name evidence="3" type="ORF">MUK42_18383</name>
</gene>
<accession>A0A9E7FRC4</accession>
<evidence type="ECO:0000256" key="1">
    <source>
        <dbReference type="ARBA" id="ARBA00010502"/>
    </source>
</evidence>
<evidence type="ECO:0000256" key="2">
    <source>
        <dbReference type="SAM" id="MobiDB-lite"/>
    </source>
</evidence>
<proteinExistence type="inferred from homology"/>
<dbReference type="PANTHER" id="PTHR33565:SF1">
    <property type="entry name" value="DORMANCY-ASSOCIATED PROTEIN HOMOLOG 3"/>
    <property type="match status" value="1"/>
</dbReference>
<keyword evidence="4" id="KW-1185">Reference proteome</keyword>
<comment type="similarity">
    <text evidence="1">Belongs to the DRM1/ARP family.</text>
</comment>
<name>A0A9E7FRC4_9LILI</name>
<dbReference type="Pfam" id="PF05564">
    <property type="entry name" value="Auxin_repressed"/>
    <property type="match status" value="1"/>
</dbReference>
<feature type="compositionally biased region" description="Low complexity" evidence="2">
    <location>
        <begin position="80"/>
        <end position="91"/>
    </location>
</feature>
<dbReference type="AlphaFoldDB" id="A0A9E7FRC4"/>
<dbReference type="OrthoDB" id="1912652at2759"/>
<feature type="region of interest" description="Disordered" evidence="2">
    <location>
        <begin position="1"/>
        <end position="115"/>
    </location>
</feature>
<dbReference type="PANTHER" id="PTHR33565">
    <property type="entry name" value="DORMANCY-ASSOCIATED PROTEIN 1"/>
    <property type="match status" value="1"/>
</dbReference>
<evidence type="ECO:0000313" key="4">
    <source>
        <dbReference type="Proteomes" id="UP001055439"/>
    </source>
</evidence>
<evidence type="ECO:0000313" key="3">
    <source>
        <dbReference type="EMBL" id="URE00761.1"/>
    </source>
</evidence>
<dbReference type="InterPro" id="IPR008406">
    <property type="entry name" value="DRM/ARP"/>
</dbReference>
<protein>
    <submittedName>
        <fullName evidence="3">Auxin-repressed protein</fullName>
    </submittedName>
</protein>
<dbReference type="Proteomes" id="UP001055439">
    <property type="component" value="Chromosome 5"/>
</dbReference>
<dbReference type="EMBL" id="CP097507">
    <property type="protein sequence ID" value="URE00761.1"/>
    <property type="molecule type" value="Genomic_DNA"/>
</dbReference>
<organism evidence="3 4">
    <name type="scientific">Musa troglodytarum</name>
    <name type="common">fe'i banana</name>
    <dbReference type="NCBI Taxonomy" id="320322"/>
    <lineage>
        <taxon>Eukaryota</taxon>
        <taxon>Viridiplantae</taxon>
        <taxon>Streptophyta</taxon>
        <taxon>Embryophyta</taxon>
        <taxon>Tracheophyta</taxon>
        <taxon>Spermatophyta</taxon>
        <taxon>Magnoliopsida</taxon>
        <taxon>Liliopsida</taxon>
        <taxon>Zingiberales</taxon>
        <taxon>Musaceae</taxon>
        <taxon>Musa</taxon>
    </lineage>
</organism>